<evidence type="ECO:0000313" key="2">
    <source>
        <dbReference type="Proteomes" id="UP000199580"/>
    </source>
</evidence>
<organism evidence="1 2">
    <name type="scientific">Flavobacterium noncentrifugens</name>
    <dbReference type="NCBI Taxonomy" id="1128970"/>
    <lineage>
        <taxon>Bacteria</taxon>
        <taxon>Pseudomonadati</taxon>
        <taxon>Bacteroidota</taxon>
        <taxon>Flavobacteriia</taxon>
        <taxon>Flavobacteriales</taxon>
        <taxon>Flavobacteriaceae</taxon>
        <taxon>Flavobacterium</taxon>
    </lineage>
</organism>
<dbReference type="STRING" id="1128970.SAMN04487935_0702"/>
<dbReference type="EMBL" id="FNEZ01000001">
    <property type="protein sequence ID" value="SDJ32821.1"/>
    <property type="molecule type" value="Genomic_DNA"/>
</dbReference>
<dbReference type="OrthoDB" id="1446480at2"/>
<evidence type="ECO:0000313" key="1">
    <source>
        <dbReference type="EMBL" id="SDJ32821.1"/>
    </source>
</evidence>
<accession>A0A1G8SUF5</accession>
<gene>
    <name evidence="1" type="ORF">SAMN04487935_0702</name>
</gene>
<protein>
    <submittedName>
        <fullName evidence="1">Uncharacterized protein</fullName>
    </submittedName>
</protein>
<dbReference type="Proteomes" id="UP000199580">
    <property type="component" value="Unassembled WGS sequence"/>
</dbReference>
<sequence>MKIISILFLTIFLGKSCDNEQKQDIKSAVVEYSANTRGFYQKIIIQNQTIFVSKDRNSDAVAVTEKISDADWKALITEFQEIDLDGLPNLKAPSERRFYDGAAIGNLKVTYKDKTYQTDGFDHGTPPIEIARFVTKITALAKE</sequence>
<proteinExistence type="predicted"/>
<dbReference type="AlphaFoldDB" id="A0A1G8SUF5"/>
<dbReference type="RefSeq" id="WP_091391856.1">
    <property type="nucleotide sequence ID" value="NZ_BKAI01000002.1"/>
</dbReference>
<reference evidence="1 2" key="1">
    <citation type="submission" date="2016-10" db="EMBL/GenBank/DDBJ databases">
        <authorList>
            <person name="de Groot N.N."/>
        </authorList>
    </citation>
    <scope>NUCLEOTIDE SEQUENCE [LARGE SCALE GENOMIC DNA]</scope>
    <source>
        <strain evidence="1 2">CGMCC 1.10076</strain>
    </source>
</reference>
<name>A0A1G8SUF5_9FLAO</name>
<keyword evidence="2" id="KW-1185">Reference proteome</keyword>